<dbReference type="RefSeq" id="WP_010782311.1">
    <property type="nucleotide sequence ID" value="NZ_ASWH01000003.1"/>
</dbReference>
<evidence type="ECO:0000256" key="1">
    <source>
        <dbReference type="SAM" id="Phobius"/>
    </source>
</evidence>
<keyword evidence="1" id="KW-0812">Transmembrane</keyword>
<sequence length="94" mass="11149">MGLYWVFFGVVLSYLLFLVIYLLGQWQTLKNGERLSFICWIITMVLVTITLWLTIETSQEIRIIQQEVITEKKRSEKATKGTIRLFETTFQIKQ</sequence>
<comment type="caution">
    <text evidence="2">The sequence shown here is derived from an EMBL/GenBank/DDBJ whole genome shotgun (WGS) entry which is preliminary data.</text>
</comment>
<evidence type="ECO:0000313" key="3">
    <source>
        <dbReference type="EMBL" id="EOW78447.1"/>
    </source>
</evidence>
<evidence type="ECO:0000313" key="4">
    <source>
        <dbReference type="Proteomes" id="UP000013750"/>
    </source>
</evidence>
<keyword evidence="1" id="KW-1133">Transmembrane helix</keyword>
<evidence type="ECO:0000313" key="2">
    <source>
        <dbReference type="EMBL" id="EOI53200.1"/>
    </source>
</evidence>
<dbReference type="AlphaFoldDB" id="R2V628"/>
<dbReference type="Proteomes" id="UP000014160">
    <property type="component" value="Unassembled WGS sequence"/>
</dbReference>
<feature type="transmembrane region" description="Helical" evidence="1">
    <location>
        <begin position="6"/>
        <end position="23"/>
    </location>
</feature>
<organism evidence="2 4">
    <name type="scientific">Enterococcus gilvus ATCC BAA-350</name>
    <dbReference type="NCBI Taxonomy" id="1158614"/>
    <lineage>
        <taxon>Bacteria</taxon>
        <taxon>Bacillati</taxon>
        <taxon>Bacillota</taxon>
        <taxon>Bacilli</taxon>
        <taxon>Lactobacillales</taxon>
        <taxon>Enterococcaceae</taxon>
        <taxon>Enterococcus</taxon>
    </lineage>
</organism>
<dbReference type="HOGENOM" id="CLU_2381688_0_0_9"/>
<name>R2V628_9ENTE</name>
<reference evidence="2 4" key="1">
    <citation type="submission" date="2013-02" db="EMBL/GenBank/DDBJ databases">
        <title>The Genome Sequence of Enterococcus gilvus ATCC BAA-350.</title>
        <authorList>
            <consortium name="The Broad Institute Genome Sequencing Platform"/>
            <consortium name="The Broad Institute Genome Sequencing Center for Infectious Disease"/>
            <person name="Earl A.M."/>
            <person name="Gilmore M.S."/>
            <person name="Lebreton F."/>
            <person name="Walker B."/>
            <person name="Young S.K."/>
            <person name="Zeng Q."/>
            <person name="Gargeya S."/>
            <person name="Fitzgerald M."/>
            <person name="Haas B."/>
            <person name="Abouelleil A."/>
            <person name="Alvarado L."/>
            <person name="Arachchi H.M."/>
            <person name="Berlin A.M."/>
            <person name="Chapman S.B."/>
            <person name="Dewar J."/>
            <person name="Goldberg J."/>
            <person name="Griggs A."/>
            <person name="Gujja S."/>
            <person name="Hansen M."/>
            <person name="Howarth C."/>
            <person name="Imamovic A."/>
            <person name="Larimer J."/>
            <person name="McCowan C."/>
            <person name="Murphy C."/>
            <person name="Neiman D."/>
            <person name="Pearson M."/>
            <person name="Priest M."/>
            <person name="Roberts A."/>
            <person name="Saif S."/>
            <person name="Shea T."/>
            <person name="Sisk P."/>
            <person name="Sykes S."/>
            <person name="Wortman J."/>
            <person name="Nusbaum C."/>
            <person name="Birren B."/>
        </authorList>
    </citation>
    <scope>NUCLEOTIDE SEQUENCE [LARGE SCALE GENOMIC DNA]</scope>
    <source>
        <strain evidence="2 4">ATCC BAA-350</strain>
    </source>
</reference>
<dbReference type="EMBL" id="AJDQ01000015">
    <property type="protein sequence ID" value="EOI53200.1"/>
    <property type="molecule type" value="Genomic_DNA"/>
</dbReference>
<reference evidence="3 5" key="2">
    <citation type="submission" date="2013-03" db="EMBL/GenBank/DDBJ databases">
        <title>The Genome Sequence of Enterococcus gilvus ATCC BAA-350 (PacBio/Illumina hybrid assembly).</title>
        <authorList>
            <consortium name="The Broad Institute Genomics Platform"/>
            <consortium name="The Broad Institute Genome Sequencing Center for Infectious Disease"/>
            <person name="Earl A."/>
            <person name="Russ C."/>
            <person name="Gilmore M."/>
            <person name="Surin D."/>
            <person name="Walker B."/>
            <person name="Young S."/>
            <person name="Zeng Q."/>
            <person name="Gargeya S."/>
            <person name="Fitzgerald M."/>
            <person name="Haas B."/>
            <person name="Abouelleil A."/>
            <person name="Allen A.W."/>
            <person name="Alvarado L."/>
            <person name="Arachchi H.M."/>
            <person name="Berlin A.M."/>
            <person name="Chapman S.B."/>
            <person name="Gainer-Dewar J."/>
            <person name="Goldberg J."/>
            <person name="Griggs A."/>
            <person name="Gujja S."/>
            <person name="Hansen M."/>
            <person name="Howarth C."/>
            <person name="Imamovic A."/>
            <person name="Ireland A."/>
            <person name="Larimer J."/>
            <person name="McCowan C."/>
            <person name="Murphy C."/>
            <person name="Pearson M."/>
            <person name="Poon T.W."/>
            <person name="Priest M."/>
            <person name="Roberts A."/>
            <person name="Saif S."/>
            <person name="Shea T."/>
            <person name="Sisk P."/>
            <person name="Sykes S."/>
            <person name="Wortman J."/>
            <person name="Nusbaum C."/>
            <person name="Birren B."/>
        </authorList>
    </citation>
    <scope>NUCLEOTIDE SEQUENCE [LARGE SCALE GENOMIC DNA]</scope>
    <source>
        <strain evidence="3 5">ATCC BAA-350</strain>
    </source>
</reference>
<feature type="transmembrane region" description="Helical" evidence="1">
    <location>
        <begin position="35"/>
        <end position="55"/>
    </location>
</feature>
<protein>
    <submittedName>
        <fullName evidence="2">Uncharacterized protein</fullName>
    </submittedName>
</protein>
<gene>
    <name evidence="3" type="ORF">I592_04040</name>
    <name evidence="2" type="ORF">UKC_03993</name>
</gene>
<keyword evidence="5" id="KW-1185">Reference proteome</keyword>
<dbReference type="PATRIC" id="fig|1158614.3.peg.3983"/>
<dbReference type="EMBL" id="ASWH01000003">
    <property type="protein sequence ID" value="EOW78447.1"/>
    <property type="molecule type" value="Genomic_DNA"/>
</dbReference>
<keyword evidence="1" id="KW-0472">Membrane</keyword>
<accession>R2V628</accession>
<dbReference type="Proteomes" id="UP000013750">
    <property type="component" value="Unassembled WGS sequence"/>
</dbReference>
<proteinExistence type="predicted"/>
<evidence type="ECO:0000313" key="5">
    <source>
        <dbReference type="Proteomes" id="UP000014160"/>
    </source>
</evidence>